<dbReference type="PANTHER" id="PTHR33711">
    <property type="entry name" value="DIOXYGENASE, PUTATIVE (AFU_ORTHOLOGUE AFUA_2G02910)-RELATED"/>
    <property type="match status" value="1"/>
</dbReference>
<protein>
    <submittedName>
        <fullName evidence="5">Protocatechuate 3,4-dioxygenase, alpha subunit</fullName>
    </submittedName>
</protein>
<dbReference type="STRING" id="882082.SaccyDRAFT_4392"/>
<evidence type="ECO:0000256" key="3">
    <source>
        <dbReference type="ARBA" id="ARBA00023002"/>
    </source>
</evidence>
<keyword evidence="3" id="KW-0560">Oxidoreductase</keyword>
<proteinExistence type="inferred from homology"/>
<dbReference type="EMBL" id="CM001440">
    <property type="protein sequence ID" value="EHR63203.1"/>
    <property type="molecule type" value="Genomic_DNA"/>
</dbReference>
<dbReference type="OrthoDB" id="4417174at2"/>
<dbReference type="Proteomes" id="UP000002791">
    <property type="component" value="Chromosome"/>
</dbReference>
<keyword evidence="2 5" id="KW-0223">Dioxygenase</keyword>
<dbReference type="GO" id="GO:0018578">
    <property type="term" value="F:protocatechuate 3,4-dioxygenase activity"/>
    <property type="evidence" value="ECO:0007669"/>
    <property type="project" value="InterPro"/>
</dbReference>
<dbReference type="InterPro" id="IPR000627">
    <property type="entry name" value="Intradiol_dOase_C"/>
</dbReference>
<name>H5XN36_9PSEU</name>
<dbReference type="InterPro" id="IPR015889">
    <property type="entry name" value="Intradiol_dOase_core"/>
</dbReference>
<evidence type="ECO:0000256" key="2">
    <source>
        <dbReference type="ARBA" id="ARBA00022964"/>
    </source>
</evidence>
<dbReference type="PANTHER" id="PTHR33711:SF9">
    <property type="entry name" value="PROTOCATECHUATE 3,4-DIOXYGENASE ALPHA CHAIN"/>
    <property type="match status" value="1"/>
</dbReference>
<reference evidence="5 6" key="1">
    <citation type="submission" date="2011-11" db="EMBL/GenBank/DDBJ databases">
        <title>The Noncontiguous Finished sequence of Saccharomonospora cyanea NA-134.</title>
        <authorList>
            <consortium name="US DOE Joint Genome Institute"/>
            <person name="Lucas S."/>
            <person name="Han J."/>
            <person name="Lapidus A."/>
            <person name="Cheng J.-F."/>
            <person name="Goodwin L."/>
            <person name="Pitluck S."/>
            <person name="Peters L."/>
            <person name="Ovchinnikova G."/>
            <person name="Lu M."/>
            <person name="Detter J.C."/>
            <person name="Han C."/>
            <person name="Tapia R."/>
            <person name="Land M."/>
            <person name="Hauser L."/>
            <person name="Kyrpides N."/>
            <person name="Ivanova N."/>
            <person name="Pagani I."/>
            <person name="Brambilla E.-M."/>
            <person name="Klenk H.-P."/>
            <person name="Woyke T."/>
        </authorList>
    </citation>
    <scope>NUCLEOTIDE SEQUENCE [LARGE SCALE GENOMIC DNA]</scope>
    <source>
        <strain evidence="5 6">NA-134</strain>
    </source>
</reference>
<feature type="domain" description="Intradiol ring-cleavage dioxygenases" evidence="4">
    <location>
        <begin position="31"/>
        <end position="103"/>
    </location>
</feature>
<dbReference type="SUPFAM" id="SSF49482">
    <property type="entry name" value="Aromatic compound dioxygenase"/>
    <property type="match status" value="1"/>
</dbReference>
<dbReference type="GO" id="GO:0008199">
    <property type="term" value="F:ferric iron binding"/>
    <property type="evidence" value="ECO:0007669"/>
    <property type="project" value="InterPro"/>
</dbReference>
<evidence type="ECO:0000313" key="6">
    <source>
        <dbReference type="Proteomes" id="UP000002791"/>
    </source>
</evidence>
<evidence type="ECO:0000313" key="5">
    <source>
        <dbReference type="EMBL" id="EHR63203.1"/>
    </source>
</evidence>
<dbReference type="HOGENOM" id="CLU_027719_7_0_11"/>
<keyword evidence="6" id="KW-1185">Reference proteome</keyword>
<dbReference type="Pfam" id="PF00775">
    <property type="entry name" value="Dioxygenase_C"/>
    <property type="match status" value="1"/>
</dbReference>
<accession>H5XN36</accession>
<dbReference type="RefSeq" id="WP_005459381.1">
    <property type="nucleotide sequence ID" value="NZ_CM001440.1"/>
</dbReference>
<dbReference type="eggNOG" id="COG3485">
    <property type="taxonomic scope" value="Bacteria"/>
</dbReference>
<evidence type="ECO:0000256" key="1">
    <source>
        <dbReference type="ARBA" id="ARBA00007825"/>
    </source>
</evidence>
<dbReference type="Gene3D" id="2.60.130.10">
    <property type="entry name" value="Aromatic compound dioxygenase"/>
    <property type="match status" value="1"/>
</dbReference>
<dbReference type="AlphaFoldDB" id="H5XN36"/>
<organism evidence="5 6">
    <name type="scientific">Saccharomonospora cyanea NA-134</name>
    <dbReference type="NCBI Taxonomy" id="882082"/>
    <lineage>
        <taxon>Bacteria</taxon>
        <taxon>Bacillati</taxon>
        <taxon>Actinomycetota</taxon>
        <taxon>Actinomycetes</taxon>
        <taxon>Pseudonocardiales</taxon>
        <taxon>Pseudonocardiaceae</taxon>
        <taxon>Saccharomonospora</taxon>
    </lineage>
</organism>
<dbReference type="InterPro" id="IPR012786">
    <property type="entry name" value="Protocat_dOase_a"/>
</dbReference>
<evidence type="ECO:0000259" key="4">
    <source>
        <dbReference type="Pfam" id="PF00775"/>
    </source>
</evidence>
<sequence length="186" mass="20018">MSEFVETPGQTVGPFFHYALPYDEGPRLVPPGFPGAVRLSGTVYDGAGTPVPDALLEIRQADGSGRVPRVEGSLRRSGVFTGWGRAATDAGGRYAFTTVEPGATREGAAPYFAVTVFARGLLDRLFTRVYVPGSATESDPLLTSLPEDRRRTLVATRDDAGNLVHDIHLQGETETVFLTFPGHARR</sequence>
<dbReference type="NCBIfam" id="TIGR02423">
    <property type="entry name" value="protocat_alph"/>
    <property type="match status" value="1"/>
</dbReference>
<gene>
    <name evidence="5" type="ORF">SaccyDRAFT_4392</name>
</gene>
<comment type="similarity">
    <text evidence="1">Belongs to the intradiol ring-cleavage dioxygenase family.</text>
</comment>
<dbReference type="InterPro" id="IPR050770">
    <property type="entry name" value="Intradiol_RC_Dioxygenase"/>
</dbReference>